<reference evidence="2 3" key="1">
    <citation type="journal article" date="2015" name="Genome Announc.">
        <title>Draft Genome Sequences of Marine Isolates of Thalassomonas viridans and Thalassomonas actiniarum.</title>
        <authorList>
            <person name="Olonade I."/>
            <person name="van Zyl L.J."/>
            <person name="Trindade M."/>
        </authorList>
    </citation>
    <scope>NUCLEOTIDE SEQUENCE [LARGE SCALE GENOMIC DNA]</scope>
    <source>
        <strain evidence="2 3">A5K-106</strain>
    </source>
</reference>
<organism evidence="2 3">
    <name type="scientific">Thalassomonas actiniarum</name>
    <dbReference type="NCBI Taxonomy" id="485447"/>
    <lineage>
        <taxon>Bacteria</taxon>
        <taxon>Pseudomonadati</taxon>
        <taxon>Pseudomonadota</taxon>
        <taxon>Gammaproteobacteria</taxon>
        <taxon>Alteromonadales</taxon>
        <taxon>Colwelliaceae</taxon>
        <taxon>Thalassomonas</taxon>
    </lineage>
</organism>
<protein>
    <submittedName>
        <fullName evidence="2">Uncharacterized protein</fullName>
    </submittedName>
</protein>
<feature type="signal peptide" evidence="1">
    <location>
        <begin position="1"/>
        <end position="23"/>
    </location>
</feature>
<keyword evidence="1" id="KW-0732">Signal</keyword>
<gene>
    <name evidence="2" type="ORF">SG35_023805</name>
</gene>
<dbReference type="KEGG" id="tact:SG35_023805"/>
<dbReference type="RefSeq" id="WP_044835729.1">
    <property type="nucleotide sequence ID" value="NZ_CP059735.1"/>
</dbReference>
<accession>A0AAE9YQ97</accession>
<keyword evidence="3" id="KW-1185">Reference proteome</keyword>
<dbReference type="EMBL" id="CP059735">
    <property type="protein sequence ID" value="WDD98268.1"/>
    <property type="molecule type" value="Genomic_DNA"/>
</dbReference>
<dbReference type="AlphaFoldDB" id="A0AAE9YQ97"/>
<evidence type="ECO:0000313" key="3">
    <source>
        <dbReference type="Proteomes" id="UP000032568"/>
    </source>
</evidence>
<reference evidence="2 3" key="2">
    <citation type="journal article" date="2022" name="Mar. Drugs">
        <title>Bioassay-Guided Fractionation Leads to the Detection of Cholic Acid Generated by the Rare Thalassomonas sp.</title>
        <authorList>
            <person name="Pheiffer F."/>
            <person name="Schneider Y.K."/>
            <person name="Hansen E.H."/>
            <person name="Andersen J.H."/>
            <person name="Isaksson J."/>
            <person name="Busche T."/>
            <person name="R C."/>
            <person name="Kalinowski J."/>
            <person name="Zyl L.V."/>
            <person name="Trindade M."/>
        </authorList>
    </citation>
    <scope>NUCLEOTIDE SEQUENCE [LARGE SCALE GENOMIC DNA]</scope>
    <source>
        <strain evidence="2 3">A5K-106</strain>
    </source>
</reference>
<dbReference type="Proteomes" id="UP000032568">
    <property type="component" value="Chromosome"/>
</dbReference>
<evidence type="ECO:0000313" key="2">
    <source>
        <dbReference type="EMBL" id="WDD98268.1"/>
    </source>
</evidence>
<name>A0AAE9YQ97_9GAMM</name>
<proteinExistence type="predicted"/>
<evidence type="ECO:0000256" key="1">
    <source>
        <dbReference type="SAM" id="SignalP"/>
    </source>
</evidence>
<feature type="chain" id="PRO_5042195552" evidence="1">
    <location>
        <begin position="24"/>
        <end position="909"/>
    </location>
</feature>
<sequence length="909" mass="101675">MLIKPAAVLLLTLYLLLSLPVVANETFTYQQGLNDYFGASSTRFSSSRNQDNTQEQHYFRYDGTARVYNLEYFSLPDLIEQTEVESAKLIFYRVGGGIYTGSNIYVRQILDPDNLGLSYANGWKLASGFRAGANVESRDDGKSVDVKWRLSDPDSPDDLNGDYFQGVLKALSESPFFTPQKTDVIGSAYEVDVTADLLCMQQRLCPNHGWALFHANPHANMQNITGSSNYPQIHYRPKLVITYGTAVPVADELEPLVIESFPYNQEVTSTDNKIELRLLTNEAASCRYDLSPSDSFADMRFSLVSVDGLFHSALWPVSTLNTRYQLFGRCRDLVGNISLTPHVYTFTVSEDQASEEEPEEEVINENYQVIDLLPGVTDVRQTLYAIAGQDLVITLGPSLAGDNSPYSYQAEGNAACKASVSGNRCTFNTSEVATALLTVTYSGVSSGSHNIVVVSQENNSRGTTAYIQNKAVIMADYGLAAPDKGETRVDPITGASITRLTDASEIADSEDALIVYSRYSPENSTGDYVLVFGHNSISSRVVNRKTGELVTVLKDENGGTIGENQEVRWDNSGRHPRRIYYVNGMKFWMIDDITKPASSRVLIKDFSDLFPNSTKIYNDVEGDSSNDSDHWAWMAVHYGENDFGSASFLVDAFIHYQISTDTVHSLKPADLAGTNLDREKNRASFTLRPNMVEMSPLGTGLVIHSSHKHNDAEQIRVHYINTWFDGPHVWPLDFDFNRQAPVKISCCASHSGWAFDNQQNEIFISQNNRTDKLDAVKISGDNSGYDQRLMVASHGDFGWNMGFHYGKMPLSKPGWLFYNSYSQDNALWGANQFMMIQLKAETEQPVIWRISPAYNHYDGEYRDEAPAAINLSGNRIYWSSNWGGMLDHREVFMMELPDNWDQALLEPPQ</sequence>